<dbReference type="AlphaFoldDB" id="A0A157SDX6"/>
<reference evidence="1 2" key="1">
    <citation type="submission" date="2016-04" db="EMBL/GenBank/DDBJ databases">
        <authorList>
            <consortium name="Pathogen Informatics"/>
        </authorList>
    </citation>
    <scope>NUCLEOTIDE SEQUENCE [LARGE SCALE GENOMIC DNA]</scope>
    <source>
        <strain evidence="1 2">H044680328</strain>
    </source>
</reference>
<dbReference type="Proteomes" id="UP000076825">
    <property type="component" value="Chromosome 1"/>
</dbReference>
<dbReference type="RefSeq" id="WP_162835208.1">
    <property type="nucleotide sequence ID" value="NZ_CP016340.1"/>
</dbReference>
<organism evidence="1 2">
    <name type="scientific">Bordetella trematum</name>
    <dbReference type="NCBI Taxonomy" id="123899"/>
    <lineage>
        <taxon>Bacteria</taxon>
        <taxon>Pseudomonadati</taxon>
        <taxon>Pseudomonadota</taxon>
        <taxon>Betaproteobacteria</taxon>
        <taxon>Burkholderiales</taxon>
        <taxon>Alcaligenaceae</taxon>
        <taxon>Bordetella</taxon>
    </lineage>
</organism>
<proteinExistence type="predicted"/>
<evidence type="ECO:0000313" key="2">
    <source>
        <dbReference type="Proteomes" id="UP000076825"/>
    </source>
</evidence>
<name>A0A157SDX6_9BORD</name>
<dbReference type="EMBL" id="LT546645">
    <property type="protein sequence ID" value="SAI68635.1"/>
    <property type="molecule type" value="Genomic_DNA"/>
</dbReference>
<sequence length="52" mass="5885">MRILFLVIVLANVWVYALGQGWLGPRPVDEGRQTQRLAQTLQADRITLPGRP</sequence>
<dbReference type="GeneID" id="56591598"/>
<protein>
    <submittedName>
        <fullName evidence="1">Uncharacterized protein</fullName>
    </submittedName>
</protein>
<dbReference type="STRING" id="123899.SAMEA3906487_01368"/>
<keyword evidence="2" id="KW-1185">Reference proteome</keyword>
<accession>A0A157SDX6</accession>
<dbReference type="PATRIC" id="fig|123899.6.peg.1346"/>
<evidence type="ECO:0000313" key="1">
    <source>
        <dbReference type="EMBL" id="SAI68635.1"/>
    </source>
</evidence>
<gene>
    <name evidence="1" type="ORF">SAMEA3906487_01368</name>
</gene>
<dbReference type="KEGG" id="btrm:SAMEA390648701368"/>